<feature type="domain" description="Palmitoyltransferase DHHC" evidence="7">
    <location>
        <begin position="239"/>
        <end position="338"/>
    </location>
</feature>
<sequence length="516" mass="55973">MAPLGLVAEPDEDLVEVCVVALSGQDIIKFKVPRNTHAEDLYDMAGGSFASGICFKLSFQDQVLERNVDQPFRTATSPAVLNFTAGWHSRASAKSLLVDGGGLINLVRRGRHKLAHGILVNSSEDLMKPELLSWVAYTSGGAGPGTRPNGCPAPGALRLLWHVIKQRPGQARCRDPDTGKLPLHDAAWGHAPPEVAILLAACFPAGLKDRRNRSLESPEDLGRYVHSNFSWPSTDQLEGFDHHCRYLNVCVGGRTYPAWYTFVLLLFLLVVMCAVGCVQVLNEPFRHNLHEEYPTVFYVLLGTAAVASVIESLFLLALLAQHSYFCLAGITTLEYIKDQAPPFPSLPPRGWREAISQGECHNCHGLIQLSEAADADEVLYCSVCQGDLAKAAVNFWQCDVCDNSAVCPICYRAATSSATVTTYRASAMKRRSQALMGILDTSRHGGGSSKNRTPSIHSRLSSFSGEQREVRMGRKSVGAVVAAVEGHAGESRPSFVSGCCGRREEESETESSSEGG</sequence>
<keyword evidence="4 5" id="KW-0472">Membrane</keyword>
<comment type="catalytic activity">
    <reaction evidence="5">
        <text>L-cysteinyl-[protein] + hexadecanoyl-CoA = S-hexadecanoyl-L-cysteinyl-[protein] + CoA</text>
        <dbReference type="Rhea" id="RHEA:36683"/>
        <dbReference type="Rhea" id="RHEA-COMP:10131"/>
        <dbReference type="Rhea" id="RHEA-COMP:11032"/>
        <dbReference type="ChEBI" id="CHEBI:29950"/>
        <dbReference type="ChEBI" id="CHEBI:57287"/>
        <dbReference type="ChEBI" id="CHEBI:57379"/>
        <dbReference type="ChEBI" id="CHEBI:74151"/>
        <dbReference type="EC" id="2.3.1.225"/>
    </reaction>
</comment>
<dbReference type="InterPro" id="IPR001594">
    <property type="entry name" value="Palmitoyltrfase_DHHC"/>
</dbReference>
<keyword evidence="3 5" id="KW-1133">Transmembrane helix</keyword>
<evidence type="ECO:0000256" key="5">
    <source>
        <dbReference type="RuleBase" id="RU079119"/>
    </source>
</evidence>
<organism evidence="8 9">
    <name type="scientific">Durusdinium trenchii</name>
    <dbReference type="NCBI Taxonomy" id="1381693"/>
    <lineage>
        <taxon>Eukaryota</taxon>
        <taxon>Sar</taxon>
        <taxon>Alveolata</taxon>
        <taxon>Dinophyceae</taxon>
        <taxon>Suessiales</taxon>
        <taxon>Symbiodiniaceae</taxon>
        <taxon>Durusdinium</taxon>
    </lineage>
</organism>
<keyword evidence="5" id="KW-0012">Acyltransferase</keyword>
<keyword evidence="5" id="KW-0808">Transferase</keyword>
<comment type="domain">
    <text evidence="5">The DHHC domain is required for palmitoyltransferase activity.</text>
</comment>
<evidence type="ECO:0000313" key="8">
    <source>
        <dbReference type="EMBL" id="CAK9034275.1"/>
    </source>
</evidence>
<comment type="similarity">
    <text evidence="5">Belongs to the DHHC palmitoyltransferase family.</text>
</comment>
<evidence type="ECO:0000256" key="1">
    <source>
        <dbReference type="ARBA" id="ARBA00004141"/>
    </source>
</evidence>
<keyword evidence="2 5" id="KW-0812">Transmembrane</keyword>
<evidence type="ECO:0000256" key="2">
    <source>
        <dbReference type="ARBA" id="ARBA00022692"/>
    </source>
</evidence>
<evidence type="ECO:0000256" key="3">
    <source>
        <dbReference type="ARBA" id="ARBA00022989"/>
    </source>
</evidence>
<evidence type="ECO:0000313" key="9">
    <source>
        <dbReference type="Proteomes" id="UP001642464"/>
    </source>
</evidence>
<keyword evidence="9" id="KW-1185">Reference proteome</keyword>
<feature type="transmembrane region" description="Helical" evidence="5">
    <location>
        <begin position="293"/>
        <end position="320"/>
    </location>
</feature>
<evidence type="ECO:0000256" key="6">
    <source>
        <dbReference type="SAM" id="MobiDB-lite"/>
    </source>
</evidence>
<protein>
    <recommendedName>
        <fullName evidence="5">Palmitoyltransferase</fullName>
        <ecNumber evidence="5">2.3.1.225</ecNumber>
    </recommendedName>
</protein>
<feature type="compositionally biased region" description="Polar residues" evidence="6">
    <location>
        <begin position="449"/>
        <end position="465"/>
    </location>
</feature>
<dbReference type="EMBL" id="CAXAMM010014636">
    <property type="protein sequence ID" value="CAK9034275.1"/>
    <property type="molecule type" value="Genomic_DNA"/>
</dbReference>
<dbReference type="Proteomes" id="UP001642464">
    <property type="component" value="Unassembled WGS sequence"/>
</dbReference>
<dbReference type="PROSITE" id="PS50216">
    <property type="entry name" value="DHHC"/>
    <property type="match status" value="1"/>
</dbReference>
<gene>
    <name evidence="8" type="ORF">SCF082_LOCUS20800</name>
</gene>
<name>A0ABP0L5A2_9DINO</name>
<feature type="region of interest" description="Disordered" evidence="6">
    <location>
        <begin position="489"/>
        <end position="516"/>
    </location>
</feature>
<feature type="compositionally biased region" description="Acidic residues" evidence="6">
    <location>
        <begin position="506"/>
        <end position="516"/>
    </location>
</feature>
<proteinExistence type="inferred from homology"/>
<dbReference type="EC" id="2.3.1.225" evidence="5"/>
<evidence type="ECO:0000259" key="7">
    <source>
        <dbReference type="Pfam" id="PF01529"/>
    </source>
</evidence>
<accession>A0ABP0L5A2</accession>
<feature type="transmembrane region" description="Helical" evidence="5">
    <location>
        <begin position="258"/>
        <end position="281"/>
    </location>
</feature>
<reference evidence="8 9" key="1">
    <citation type="submission" date="2024-02" db="EMBL/GenBank/DDBJ databases">
        <authorList>
            <person name="Chen Y."/>
            <person name="Shah S."/>
            <person name="Dougan E. K."/>
            <person name="Thang M."/>
            <person name="Chan C."/>
        </authorList>
    </citation>
    <scope>NUCLEOTIDE SEQUENCE [LARGE SCALE GENOMIC DNA]</scope>
</reference>
<comment type="caution">
    <text evidence="8">The sequence shown here is derived from an EMBL/GenBank/DDBJ whole genome shotgun (WGS) entry which is preliminary data.</text>
</comment>
<comment type="subcellular location">
    <subcellularLocation>
        <location evidence="1">Membrane</location>
        <topology evidence="1">Multi-pass membrane protein</topology>
    </subcellularLocation>
</comment>
<feature type="region of interest" description="Disordered" evidence="6">
    <location>
        <begin position="440"/>
        <end position="468"/>
    </location>
</feature>
<dbReference type="Pfam" id="PF01529">
    <property type="entry name" value="DHHC"/>
    <property type="match status" value="1"/>
</dbReference>
<evidence type="ECO:0000256" key="4">
    <source>
        <dbReference type="ARBA" id="ARBA00023136"/>
    </source>
</evidence>